<dbReference type="UniPathway" id="UPA00060">
    <property type="reaction ID" value="UER00139"/>
</dbReference>
<dbReference type="CDD" id="cd00564">
    <property type="entry name" value="TMP_TenI"/>
    <property type="match status" value="1"/>
</dbReference>
<dbReference type="Pfam" id="PF02110">
    <property type="entry name" value="HK"/>
    <property type="match status" value="1"/>
</dbReference>
<gene>
    <name evidence="19" type="ORF">INT44_008522</name>
</gene>
<evidence type="ECO:0000256" key="1">
    <source>
        <dbReference type="ARBA" id="ARBA00001771"/>
    </source>
</evidence>
<comment type="catalytic activity">
    <reaction evidence="15">
        <text>2-[(2R,5Z)-2-carboxy-4-methylthiazol-5(2H)-ylidene]ethyl phosphate + 4-amino-2-methyl-5-(diphosphooxymethyl)pyrimidine + 2 H(+) = thiamine phosphate + CO2 + diphosphate</text>
        <dbReference type="Rhea" id="RHEA:47844"/>
        <dbReference type="ChEBI" id="CHEBI:15378"/>
        <dbReference type="ChEBI" id="CHEBI:16526"/>
        <dbReference type="ChEBI" id="CHEBI:33019"/>
        <dbReference type="ChEBI" id="CHEBI:37575"/>
        <dbReference type="ChEBI" id="CHEBI:57841"/>
        <dbReference type="ChEBI" id="CHEBI:62899"/>
        <dbReference type="EC" id="2.5.1.3"/>
    </reaction>
</comment>
<dbReference type="NCBIfam" id="NF006830">
    <property type="entry name" value="PRK09355.1"/>
    <property type="match status" value="1"/>
</dbReference>
<keyword evidence="11" id="KW-0460">Magnesium</keyword>
<dbReference type="SUPFAM" id="SSF51391">
    <property type="entry name" value="Thiamin phosphate synthase"/>
    <property type="match status" value="1"/>
</dbReference>
<dbReference type="InterPro" id="IPR013785">
    <property type="entry name" value="Aldolase_TIM"/>
</dbReference>
<dbReference type="InterPro" id="IPR036206">
    <property type="entry name" value="ThiamineP_synth_sf"/>
</dbReference>
<dbReference type="HAMAP" id="MF_00228">
    <property type="entry name" value="Thz_kinase"/>
    <property type="match status" value="1"/>
</dbReference>
<organism evidence="19 20">
    <name type="scientific">Umbelopsis vinacea</name>
    <dbReference type="NCBI Taxonomy" id="44442"/>
    <lineage>
        <taxon>Eukaryota</taxon>
        <taxon>Fungi</taxon>
        <taxon>Fungi incertae sedis</taxon>
        <taxon>Mucoromycota</taxon>
        <taxon>Mucoromycotina</taxon>
        <taxon>Umbelopsidomycetes</taxon>
        <taxon>Umbelopsidales</taxon>
        <taxon>Umbelopsidaceae</taxon>
        <taxon>Umbelopsis</taxon>
    </lineage>
</organism>
<sequence length="551" mass="58745">MTADIGLSCPPNTVEVLLEINRNIITMSVKPQVDYTLYLVTERSLLPDGHDFLAHLESCLKGGVTLVQLREKNLDTRPFIELARKTKEITQKYNVPLIINDRVDVALAVDAEGVHVGQDDMTLAQVRNFIGPNKIIGVSVNNVQEAQDAIGGGADYLGIGAVWFTSTKKLSKKPLGVDGVQATLTTSPLYTAILQSMSDTNVQTVAIGGINQQNTPQLMAKTSVNGRHLDGVAVVSAIMSSTEPEQTCKDFAGVVRHYVSKCIKSGTVTQEQSDTKEIIENIIKLVPTIRQKGPLVHHITNNVVINDNANATLALGASPIMATHPEDVKDLAAVNGAMVLNMGTVDETITNAMVLAAQENVIHGNPVIFDPVGAVATNLRKKVSARFLQECEFTVIKGNAGEILGLAGKGGKSRGVDSVGTDDESIAAQAVRELALKHKCVVGMTGVIDYISDGQRVIALENGHELMASITGSGCMATTVVGCFAAIENTDILLATIAAITTLNIASELAAQRPDVQGPGTFRAALIDELYKLSKAPETIRSAARMRWLDL</sequence>
<dbReference type="InterPro" id="IPR034291">
    <property type="entry name" value="TMP_synthase"/>
</dbReference>
<comment type="catalytic activity">
    <reaction evidence="1">
        <text>5-(2-hydroxyethyl)-4-methylthiazole + ATP = 4-methyl-5-(2-phosphooxyethyl)-thiazole + ADP + H(+)</text>
        <dbReference type="Rhea" id="RHEA:24212"/>
        <dbReference type="ChEBI" id="CHEBI:15378"/>
        <dbReference type="ChEBI" id="CHEBI:17957"/>
        <dbReference type="ChEBI" id="CHEBI:30616"/>
        <dbReference type="ChEBI" id="CHEBI:58296"/>
        <dbReference type="ChEBI" id="CHEBI:456216"/>
        <dbReference type="EC" id="2.7.1.50"/>
    </reaction>
</comment>
<evidence type="ECO:0000256" key="7">
    <source>
        <dbReference type="ARBA" id="ARBA00022723"/>
    </source>
</evidence>
<dbReference type="CDD" id="cd01170">
    <property type="entry name" value="THZ_kinase"/>
    <property type="match status" value="1"/>
</dbReference>
<dbReference type="NCBIfam" id="TIGR00694">
    <property type="entry name" value="thiM"/>
    <property type="match status" value="1"/>
</dbReference>
<dbReference type="GO" id="GO:0004417">
    <property type="term" value="F:hydroxyethylthiazole kinase activity"/>
    <property type="evidence" value="ECO:0007669"/>
    <property type="project" value="UniProtKB-EC"/>
</dbReference>
<keyword evidence="9" id="KW-0418">Kinase</keyword>
<evidence type="ECO:0000256" key="2">
    <source>
        <dbReference type="ARBA" id="ARBA00001946"/>
    </source>
</evidence>
<evidence type="ECO:0000256" key="8">
    <source>
        <dbReference type="ARBA" id="ARBA00022741"/>
    </source>
</evidence>
<dbReference type="HAMAP" id="MF_00097">
    <property type="entry name" value="TMP_synthase"/>
    <property type="match status" value="1"/>
</dbReference>
<dbReference type="FunFam" id="3.20.20.70:FF:000104">
    <property type="entry name" value="Thiamine biosynthetic bifunctional enzyme"/>
    <property type="match status" value="1"/>
</dbReference>
<evidence type="ECO:0000256" key="6">
    <source>
        <dbReference type="ARBA" id="ARBA00022679"/>
    </source>
</evidence>
<comment type="function">
    <text evidence="3">Condenses 4-methyl-5-(beta-hydroxyethyl)thiazole monophosphate (THZ-P) and 2-methyl-4-amino-5-hydroxymethyl pyrimidine pyrophosphate (HMP-PP) to form thiamine monophosphate (TMP).</text>
</comment>
<dbReference type="GO" id="GO:0009229">
    <property type="term" value="P:thiamine diphosphate biosynthetic process"/>
    <property type="evidence" value="ECO:0007669"/>
    <property type="project" value="UniProtKB-UniPathway"/>
</dbReference>
<evidence type="ECO:0000256" key="16">
    <source>
        <dbReference type="ARBA" id="ARBA00061146"/>
    </source>
</evidence>
<keyword evidence="12" id="KW-0784">Thiamine biosynthesis</keyword>
<dbReference type="Gene3D" id="3.40.1190.20">
    <property type="match status" value="1"/>
</dbReference>
<dbReference type="Pfam" id="PF02581">
    <property type="entry name" value="TMP-TENI"/>
    <property type="match status" value="1"/>
</dbReference>
<evidence type="ECO:0000256" key="17">
    <source>
        <dbReference type="ARBA" id="ARBA00061283"/>
    </source>
</evidence>
<feature type="non-terminal residue" evidence="19">
    <location>
        <position position="1"/>
    </location>
</feature>
<evidence type="ECO:0000256" key="12">
    <source>
        <dbReference type="ARBA" id="ARBA00022977"/>
    </source>
</evidence>
<dbReference type="PANTHER" id="PTHR20857">
    <property type="entry name" value="THIAMINE-PHOSPHATE PYROPHOSPHORYLASE"/>
    <property type="match status" value="1"/>
</dbReference>
<comment type="caution">
    <text evidence="19">The sequence shown here is derived from an EMBL/GenBank/DDBJ whole genome shotgun (WGS) entry which is preliminary data.</text>
</comment>
<dbReference type="InterPro" id="IPR000417">
    <property type="entry name" value="Hyethyz_kinase"/>
</dbReference>
<evidence type="ECO:0000313" key="19">
    <source>
        <dbReference type="EMBL" id="KAG2181707.1"/>
    </source>
</evidence>
<evidence type="ECO:0000256" key="4">
    <source>
        <dbReference type="ARBA" id="ARBA00004868"/>
    </source>
</evidence>
<dbReference type="GO" id="GO:0005737">
    <property type="term" value="C:cytoplasm"/>
    <property type="evidence" value="ECO:0007669"/>
    <property type="project" value="TreeGrafter"/>
</dbReference>
<evidence type="ECO:0000256" key="5">
    <source>
        <dbReference type="ARBA" id="ARBA00005165"/>
    </source>
</evidence>
<dbReference type="InterPro" id="IPR022998">
    <property type="entry name" value="ThiamineP_synth_TenI"/>
</dbReference>
<evidence type="ECO:0000256" key="14">
    <source>
        <dbReference type="ARBA" id="ARBA00047851"/>
    </source>
</evidence>
<keyword evidence="6" id="KW-0808">Transferase</keyword>
<dbReference type="SUPFAM" id="SSF53613">
    <property type="entry name" value="Ribokinase-like"/>
    <property type="match status" value="1"/>
</dbReference>
<dbReference type="GO" id="GO:0004789">
    <property type="term" value="F:thiamine-phosphate diphosphorylase activity"/>
    <property type="evidence" value="ECO:0007669"/>
    <property type="project" value="UniProtKB-EC"/>
</dbReference>
<dbReference type="InterPro" id="IPR029056">
    <property type="entry name" value="Ribokinase-like"/>
</dbReference>
<dbReference type="GO" id="GO:0005524">
    <property type="term" value="F:ATP binding"/>
    <property type="evidence" value="ECO:0007669"/>
    <property type="project" value="UniProtKB-KW"/>
</dbReference>
<comment type="cofactor">
    <cofactor evidence="2">
        <name>Mg(2+)</name>
        <dbReference type="ChEBI" id="CHEBI:18420"/>
    </cofactor>
</comment>
<dbReference type="PANTHER" id="PTHR20857:SF23">
    <property type="entry name" value="THIAMINE BIOSYNTHETIC BIFUNCTIONAL ENZYME"/>
    <property type="match status" value="1"/>
</dbReference>
<name>A0A8H7PWL6_9FUNG</name>
<evidence type="ECO:0000256" key="10">
    <source>
        <dbReference type="ARBA" id="ARBA00022840"/>
    </source>
</evidence>
<dbReference type="OrthoDB" id="4994at2759"/>
<evidence type="ECO:0000259" key="18">
    <source>
        <dbReference type="Pfam" id="PF02581"/>
    </source>
</evidence>
<accession>A0A8H7PWL6</accession>
<evidence type="ECO:0000256" key="9">
    <source>
        <dbReference type="ARBA" id="ARBA00022777"/>
    </source>
</evidence>
<evidence type="ECO:0000256" key="11">
    <source>
        <dbReference type="ARBA" id="ARBA00022842"/>
    </source>
</evidence>
<comment type="catalytic activity">
    <reaction evidence="14">
        <text>2-(2-carboxy-4-methylthiazol-5-yl)ethyl phosphate + 4-amino-2-methyl-5-(diphosphooxymethyl)pyrimidine + 2 H(+) = thiamine phosphate + CO2 + diphosphate</text>
        <dbReference type="Rhea" id="RHEA:47848"/>
        <dbReference type="ChEBI" id="CHEBI:15378"/>
        <dbReference type="ChEBI" id="CHEBI:16526"/>
        <dbReference type="ChEBI" id="CHEBI:33019"/>
        <dbReference type="ChEBI" id="CHEBI:37575"/>
        <dbReference type="ChEBI" id="CHEBI:57841"/>
        <dbReference type="ChEBI" id="CHEBI:62890"/>
        <dbReference type="EC" id="2.5.1.3"/>
    </reaction>
</comment>
<dbReference type="AlphaFoldDB" id="A0A8H7PWL6"/>
<keyword evidence="7" id="KW-0479">Metal-binding</keyword>
<keyword evidence="10" id="KW-0067">ATP-binding</keyword>
<reference evidence="19" key="1">
    <citation type="submission" date="2020-12" db="EMBL/GenBank/DDBJ databases">
        <title>Metabolic potential, ecology and presence of endohyphal bacteria is reflected in genomic diversity of Mucoromycotina.</title>
        <authorList>
            <person name="Muszewska A."/>
            <person name="Okrasinska A."/>
            <person name="Steczkiewicz K."/>
            <person name="Drgas O."/>
            <person name="Orlowska M."/>
            <person name="Perlinska-Lenart U."/>
            <person name="Aleksandrzak-Piekarczyk T."/>
            <person name="Szatraj K."/>
            <person name="Zielenkiewicz U."/>
            <person name="Pilsyk S."/>
            <person name="Malc E."/>
            <person name="Mieczkowski P."/>
            <person name="Kruszewska J.S."/>
            <person name="Biernat P."/>
            <person name="Pawlowska J."/>
        </authorList>
    </citation>
    <scope>NUCLEOTIDE SEQUENCE</scope>
    <source>
        <strain evidence="19">WA0000051536</strain>
    </source>
</reference>
<keyword evidence="20" id="KW-1185">Reference proteome</keyword>
<dbReference type="GO" id="GO:0009228">
    <property type="term" value="P:thiamine biosynthetic process"/>
    <property type="evidence" value="ECO:0007669"/>
    <property type="project" value="UniProtKB-KW"/>
</dbReference>
<evidence type="ECO:0000256" key="13">
    <source>
        <dbReference type="ARBA" id="ARBA00047334"/>
    </source>
</evidence>
<dbReference type="EMBL" id="JAEPRA010000008">
    <property type="protein sequence ID" value="KAG2181707.1"/>
    <property type="molecule type" value="Genomic_DNA"/>
</dbReference>
<comment type="pathway">
    <text evidence="4">Cofactor biosynthesis; thiamine diphosphate biosynthesis; 4-methyl-5-(2-phosphoethyl)-thiazole from 5-(2-hydroxyethyl)-4-methylthiazole: step 1/1.</text>
</comment>
<dbReference type="GO" id="GO:0000287">
    <property type="term" value="F:magnesium ion binding"/>
    <property type="evidence" value="ECO:0007669"/>
    <property type="project" value="InterPro"/>
</dbReference>
<protein>
    <recommendedName>
        <fullName evidence="18">Thiamine phosphate synthase/TenI domain-containing protein</fullName>
    </recommendedName>
</protein>
<dbReference type="Gene3D" id="3.20.20.70">
    <property type="entry name" value="Aldolase class I"/>
    <property type="match status" value="1"/>
</dbReference>
<evidence type="ECO:0000256" key="15">
    <source>
        <dbReference type="ARBA" id="ARBA00047883"/>
    </source>
</evidence>
<keyword evidence="8" id="KW-0547">Nucleotide-binding</keyword>
<comment type="similarity">
    <text evidence="17">In the N-terminal section; belongs to the thiamine-phosphate synthase family.</text>
</comment>
<comment type="catalytic activity">
    <reaction evidence="13">
        <text>4-methyl-5-(2-phosphooxyethyl)-thiazole + 4-amino-2-methyl-5-(diphosphooxymethyl)pyrimidine + H(+) = thiamine phosphate + diphosphate</text>
        <dbReference type="Rhea" id="RHEA:22328"/>
        <dbReference type="ChEBI" id="CHEBI:15378"/>
        <dbReference type="ChEBI" id="CHEBI:33019"/>
        <dbReference type="ChEBI" id="CHEBI:37575"/>
        <dbReference type="ChEBI" id="CHEBI:57841"/>
        <dbReference type="ChEBI" id="CHEBI:58296"/>
        <dbReference type="EC" id="2.5.1.3"/>
    </reaction>
</comment>
<evidence type="ECO:0000313" key="20">
    <source>
        <dbReference type="Proteomes" id="UP000612746"/>
    </source>
</evidence>
<dbReference type="Proteomes" id="UP000612746">
    <property type="component" value="Unassembled WGS sequence"/>
</dbReference>
<dbReference type="NCBIfam" id="TIGR00693">
    <property type="entry name" value="thiE"/>
    <property type="match status" value="1"/>
</dbReference>
<evidence type="ECO:0000256" key="3">
    <source>
        <dbReference type="ARBA" id="ARBA00003814"/>
    </source>
</evidence>
<comment type="pathway">
    <text evidence="5">Cofactor biosynthesis; thiamine diphosphate biosynthesis; thiamine phosphate from 4-amino-2-methyl-5-diphosphomethylpyrimidine and 4-methyl-5-(2-phosphoethyl)-thiazole: step 1/1.</text>
</comment>
<comment type="similarity">
    <text evidence="16">In the C-terminal section; belongs to the Thz kinase family.</text>
</comment>
<feature type="domain" description="Thiamine phosphate synthase/TenI" evidence="18">
    <location>
        <begin position="37"/>
        <end position="238"/>
    </location>
</feature>
<proteinExistence type="inferred from homology"/>
<dbReference type="PRINTS" id="PR01099">
    <property type="entry name" value="HYETHTZKNASE"/>
</dbReference>